<dbReference type="EMBL" id="SIUB01000002">
    <property type="protein sequence ID" value="TBN54323.1"/>
    <property type="molecule type" value="Genomic_DNA"/>
</dbReference>
<dbReference type="PANTHER" id="PTHR38460:SF1">
    <property type="entry name" value="TAUTOMERASE YOLI-RELATED"/>
    <property type="match status" value="1"/>
</dbReference>
<dbReference type="InterPro" id="IPR014347">
    <property type="entry name" value="Tautomerase/MIF_sf"/>
</dbReference>
<accession>A0A4Q9GJA2</accession>
<dbReference type="PANTHER" id="PTHR38460">
    <property type="entry name" value="TAUTOMERASE YOLI-RELATED"/>
    <property type="match status" value="1"/>
</dbReference>
<dbReference type="Proteomes" id="UP000291613">
    <property type="component" value="Unassembled WGS sequence"/>
</dbReference>
<dbReference type="OrthoDB" id="9804765at2"/>
<gene>
    <name evidence="1" type="ORF">EYR15_05665</name>
</gene>
<dbReference type="SUPFAM" id="SSF55331">
    <property type="entry name" value="Tautomerase/MIF"/>
    <property type="match status" value="1"/>
</dbReference>
<organism evidence="1 2">
    <name type="scientific">Hansschlegelia quercus</name>
    <dbReference type="NCBI Taxonomy" id="2528245"/>
    <lineage>
        <taxon>Bacteria</taxon>
        <taxon>Pseudomonadati</taxon>
        <taxon>Pseudomonadota</taxon>
        <taxon>Alphaproteobacteria</taxon>
        <taxon>Hyphomicrobiales</taxon>
        <taxon>Methylopilaceae</taxon>
        <taxon>Hansschlegelia</taxon>
    </lineage>
</organism>
<name>A0A4Q9GJA2_9HYPH</name>
<dbReference type="InterPro" id="IPR037479">
    <property type="entry name" value="Tauto_MSAD"/>
</dbReference>
<reference evidence="1 2" key="1">
    <citation type="submission" date="2019-02" db="EMBL/GenBank/DDBJ databases">
        <title>Hansschlegelia quercus sp. nov., a novel methylotrophic bacterium from buds of oak (Quercus robur L.).</title>
        <authorList>
            <person name="Agafonova N.V."/>
            <person name="Kaparullina E.N."/>
            <person name="Grouzdev D.S."/>
            <person name="Doronina N.V."/>
        </authorList>
    </citation>
    <scope>NUCLEOTIDE SEQUENCE [LARGE SCALE GENOMIC DNA]</scope>
    <source>
        <strain evidence="1 2">Dub</strain>
    </source>
</reference>
<keyword evidence="2" id="KW-1185">Reference proteome</keyword>
<dbReference type="AlphaFoldDB" id="A0A4Q9GJA2"/>
<sequence length="126" mass="13945">MPLVRISLRSGETDIFKKALADGVYGALREAFNVPENDRFVVIHGHAKAEFEYDPSYLGIERDDRLVIVQITANAGRTVEQKKALYKAIADNLAANPGIEPRNVLINLVEVAKENWSFGDGVAQYA</sequence>
<evidence type="ECO:0000313" key="1">
    <source>
        <dbReference type="EMBL" id="TBN54323.1"/>
    </source>
</evidence>
<evidence type="ECO:0000313" key="2">
    <source>
        <dbReference type="Proteomes" id="UP000291613"/>
    </source>
</evidence>
<protein>
    <submittedName>
        <fullName evidence="1">Tautomerase family protein</fullName>
    </submittedName>
</protein>
<dbReference type="RefSeq" id="WP_131001938.1">
    <property type="nucleotide sequence ID" value="NZ_JBHSZR010000005.1"/>
</dbReference>
<dbReference type="Gene3D" id="3.30.429.10">
    <property type="entry name" value="Macrophage Migration Inhibitory Factor"/>
    <property type="match status" value="1"/>
</dbReference>
<comment type="caution">
    <text evidence="1">The sequence shown here is derived from an EMBL/GenBank/DDBJ whole genome shotgun (WGS) entry which is preliminary data.</text>
</comment>
<proteinExistence type="predicted"/>
<dbReference type="Pfam" id="PF14552">
    <property type="entry name" value="Tautomerase_2"/>
    <property type="match status" value="1"/>
</dbReference>